<organism evidence="1">
    <name type="scientific">Alectorobius mimon</name>
    <dbReference type="NCBI Taxonomy" id="360319"/>
    <lineage>
        <taxon>Eukaryota</taxon>
        <taxon>Metazoa</taxon>
        <taxon>Ecdysozoa</taxon>
        <taxon>Arthropoda</taxon>
        <taxon>Chelicerata</taxon>
        <taxon>Arachnida</taxon>
        <taxon>Acari</taxon>
        <taxon>Parasitiformes</taxon>
        <taxon>Ixodida</taxon>
        <taxon>Ixodoidea</taxon>
        <taxon>Argasidae</taxon>
        <taxon>Ornithodorinae</taxon>
        <taxon>Alectorobius</taxon>
    </lineage>
</organism>
<dbReference type="AlphaFoldDB" id="A0A147BAZ3"/>
<feature type="non-terminal residue" evidence="1">
    <location>
        <position position="1"/>
    </location>
</feature>
<dbReference type="EMBL" id="GEIB01000165">
    <property type="protein sequence ID" value="JAR87622.1"/>
    <property type="molecule type" value="Transcribed_RNA"/>
</dbReference>
<protein>
    <submittedName>
        <fullName evidence="1">Uncharacterized protein</fullName>
    </submittedName>
</protein>
<name>A0A147BAZ3_9ACAR</name>
<proteinExistence type="predicted"/>
<reference evidence="1" key="1">
    <citation type="submission" date="2016-03" db="EMBL/GenBank/DDBJ databases">
        <title>Gut transcriptome analysis on engorged females of Ornithodoros mimon (Acari: Argasidae) and phylogenetic inferences of soft ticks.</title>
        <authorList>
            <person name="Landulfo G.A."/>
            <person name="Giovanni D."/>
            <person name="Carvalho E."/>
            <person name="Junqueira-de-Azevedo I."/>
            <person name="Patane J."/>
            <person name="Mendoca R."/>
            <person name="Barros-Battesti D."/>
        </authorList>
    </citation>
    <scope>NUCLEOTIDE SEQUENCE</scope>
    <source>
        <strain evidence="1">Females</strain>
        <tissue evidence="1">Gut</tissue>
    </source>
</reference>
<evidence type="ECO:0000313" key="1">
    <source>
        <dbReference type="EMBL" id="JAR87622.1"/>
    </source>
</evidence>
<sequence length="231" mass="26814">GLKKLIKWSIMCRKEFKPKPEQAPTQTQPQQSWDASNTHLVSSKAYRCGSRNTRRLLVLLEDLRRLYADSWAKVMGSLEKCYDVIESQSPCHLKSFCSIILLWVKLGDNIADTFDADNWKEPVLARVSSTNRKLLRRWKDSMERTSNFIYECRTDSIPEVTKVFDREHEVCQLETATLFQVTPDRLTQYVDTVKAYAKKSPLRHKDEKKFLNTEATFTKSLSQLNLESIAS</sequence>
<accession>A0A147BAZ3</accession>